<dbReference type="EnsemblMetazoa" id="XM_003383712.3">
    <property type="protein sequence ID" value="XP_003383760.1"/>
    <property type="gene ID" value="LOC100637407"/>
</dbReference>
<dbReference type="GO" id="GO:0005506">
    <property type="term" value="F:iron ion binding"/>
    <property type="evidence" value="ECO:0007669"/>
    <property type="project" value="TreeGrafter"/>
</dbReference>
<dbReference type="OrthoDB" id="1938621at2759"/>
<comment type="similarity">
    <text evidence="2">Belongs to the HesB/IscA family.</text>
</comment>
<sequence>MASWRKALFSISPFIASHRVPSFRQSRVFSTSFTSTRALNKRYGWVYSSFHRLQSSQTASSTQPITELSLSDSCVKRLLTVSETPDTMLRVMVEGGGCSGFQYKFSFDTTVNKDDKIFEREGARVVIDELSLSFLSGSTIDYHQEMIRSSFRVIGNPQMEMGCSCGASFSLK</sequence>
<dbReference type="Pfam" id="PF01521">
    <property type="entry name" value="Fe-S_biosyn"/>
    <property type="match status" value="1"/>
</dbReference>
<dbReference type="InParanoid" id="A0A1X7VN15"/>
<comment type="subunit">
    <text evidence="9">Heterotetramer; forms a dimer of dimers with IBA57. Interacts with [2Fe-2S]-ISCA2 forming the heterodimer [2Fe- 2S]-ISCA2-IBA57 complex; [2Fe-2S] cluster binding is absolutely required to promote the complex formation.</text>
</comment>
<evidence type="ECO:0000259" key="10">
    <source>
        <dbReference type="Pfam" id="PF01521"/>
    </source>
</evidence>
<dbReference type="Gene3D" id="2.60.300.12">
    <property type="entry name" value="HesB-like domain"/>
    <property type="match status" value="1"/>
</dbReference>
<dbReference type="InterPro" id="IPR035903">
    <property type="entry name" value="HesB-like_dom_sf"/>
</dbReference>
<evidence type="ECO:0000256" key="8">
    <source>
        <dbReference type="ARBA" id="ARBA00077082"/>
    </source>
</evidence>
<dbReference type="GO" id="GO:0051539">
    <property type="term" value="F:4 iron, 4 sulfur cluster binding"/>
    <property type="evidence" value="ECO:0007669"/>
    <property type="project" value="TreeGrafter"/>
</dbReference>
<evidence type="ECO:0000256" key="4">
    <source>
        <dbReference type="ARBA" id="ARBA00023004"/>
    </source>
</evidence>
<evidence type="ECO:0000313" key="11">
    <source>
        <dbReference type="EnsemblMetazoa" id="Aqu2.1.40793_001"/>
    </source>
</evidence>
<reference evidence="12" key="1">
    <citation type="journal article" date="2010" name="Nature">
        <title>The Amphimedon queenslandica genome and the evolution of animal complexity.</title>
        <authorList>
            <person name="Srivastava M."/>
            <person name="Simakov O."/>
            <person name="Chapman J."/>
            <person name="Fahey B."/>
            <person name="Gauthier M.E."/>
            <person name="Mitros T."/>
            <person name="Richards G.S."/>
            <person name="Conaco C."/>
            <person name="Dacre M."/>
            <person name="Hellsten U."/>
            <person name="Larroux C."/>
            <person name="Putnam N.H."/>
            <person name="Stanke M."/>
            <person name="Adamska M."/>
            <person name="Darling A."/>
            <person name="Degnan S.M."/>
            <person name="Oakley T.H."/>
            <person name="Plachetzki D.C."/>
            <person name="Zhai Y."/>
            <person name="Adamski M."/>
            <person name="Calcino A."/>
            <person name="Cummins S.F."/>
            <person name="Goodstein D.M."/>
            <person name="Harris C."/>
            <person name="Jackson D.J."/>
            <person name="Leys S.P."/>
            <person name="Shu S."/>
            <person name="Woodcroft B.J."/>
            <person name="Vervoort M."/>
            <person name="Kosik K.S."/>
            <person name="Manning G."/>
            <person name="Degnan B.M."/>
            <person name="Rokhsar D.S."/>
        </authorList>
    </citation>
    <scope>NUCLEOTIDE SEQUENCE [LARGE SCALE GENOMIC DNA]</scope>
</reference>
<dbReference type="AlphaFoldDB" id="A0A1X7VN15"/>
<dbReference type="InterPro" id="IPR016092">
    <property type="entry name" value="ATAP"/>
</dbReference>
<dbReference type="OMA" id="INRFAYH"/>
<protein>
    <recommendedName>
        <fullName evidence="7">Iron-sulfur cluster assembly 2 homolog, mitochondrial</fullName>
    </recommendedName>
    <alternativeName>
        <fullName evidence="8">HESB-like domain-containing protein 1</fullName>
    </alternativeName>
</protein>
<dbReference type="KEGG" id="aqu:100637407"/>
<name>A0A1X7VN15_AMPQE</name>
<dbReference type="GO" id="GO:0016226">
    <property type="term" value="P:iron-sulfur cluster assembly"/>
    <property type="evidence" value="ECO:0007669"/>
    <property type="project" value="InterPro"/>
</dbReference>
<evidence type="ECO:0000256" key="6">
    <source>
        <dbReference type="ARBA" id="ARBA00057540"/>
    </source>
</evidence>
<dbReference type="FunFam" id="2.60.300.12:FF:000006">
    <property type="entry name" value="Iron-sulfur cluster assembly 2 mitochondrial"/>
    <property type="match status" value="1"/>
</dbReference>
<dbReference type="GO" id="GO:0051537">
    <property type="term" value="F:2 iron, 2 sulfur cluster binding"/>
    <property type="evidence" value="ECO:0007669"/>
    <property type="project" value="TreeGrafter"/>
</dbReference>
<dbReference type="InterPro" id="IPR000361">
    <property type="entry name" value="ATAP_core_dom"/>
</dbReference>
<keyword evidence="3" id="KW-0479">Metal-binding</keyword>
<reference evidence="11" key="2">
    <citation type="submission" date="2017-05" db="UniProtKB">
        <authorList>
            <consortium name="EnsemblMetazoa"/>
        </authorList>
    </citation>
    <scope>IDENTIFICATION</scope>
</reference>
<feature type="domain" description="Core" evidence="10">
    <location>
        <begin position="67"/>
        <end position="166"/>
    </location>
</feature>
<comment type="subcellular location">
    <subcellularLocation>
        <location evidence="1">Mitochondrion</location>
    </subcellularLocation>
</comment>
<evidence type="ECO:0000256" key="2">
    <source>
        <dbReference type="ARBA" id="ARBA00006718"/>
    </source>
</evidence>
<gene>
    <name evidence="11" type="primary">100637407</name>
</gene>
<dbReference type="NCBIfam" id="TIGR00049">
    <property type="entry name" value="iron-sulfur cluster assembly accessory protein"/>
    <property type="match status" value="1"/>
</dbReference>
<organism evidence="11">
    <name type="scientific">Amphimedon queenslandica</name>
    <name type="common">Sponge</name>
    <dbReference type="NCBI Taxonomy" id="400682"/>
    <lineage>
        <taxon>Eukaryota</taxon>
        <taxon>Metazoa</taxon>
        <taxon>Porifera</taxon>
        <taxon>Demospongiae</taxon>
        <taxon>Heteroscleromorpha</taxon>
        <taxon>Haplosclerida</taxon>
        <taxon>Niphatidae</taxon>
        <taxon>Amphimedon</taxon>
    </lineage>
</organism>
<keyword evidence="12" id="KW-1185">Reference proteome</keyword>
<dbReference type="PANTHER" id="PTHR43011:SF1">
    <property type="entry name" value="IRON-SULFUR CLUSTER ASSEMBLY 2 HOMOLOG, MITOCHONDRIAL"/>
    <property type="match status" value="1"/>
</dbReference>
<dbReference type="Proteomes" id="UP000007879">
    <property type="component" value="Unassembled WGS sequence"/>
</dbReference>
<comment type="function">
    <text evidence="6">Involved in the maturation of mitochondrial 4Fe-4S proteins functioning late in the iron-sulfur cluster assembly pathway. May be involved in the binding of an intermediate of Fe/S cluster assembly.</text>
</comment>
<evidence type="ECO:0000256" key="5">
    <source>
        <dbReference type="ARBA" id="ARBA00023128"/>
    </source>
</evidence>
<keyword evidence="5" id="KW-0496">Mitochondrion</keyword>
<proteinExistence type="inferred from homology"/>
<dbReference type="PANTHER" id="PTHR43011">
    <property type="entry name" value="IRON-SULFUR CLUSTER ASSEMBLY 2 HOMOLOG, MITOCHONDRIAL"/>
    <property type="match status" value="1"/>
</dbReference>
<dbReference type="EnsemblMetazoa" id="Aqu2.1.40793_001">
    <property type="protein sequence ID" value="Aqu2.1.40793_001"/>
    <property type="gene ID" value="Aqu2.1.40793"/>
</dbReference>
<evidence type="ECO:0000256" key="1">
    <source>
        <dbReference type="ARBA" id="ARBA00004173"/>
    </source>
</evidence>
<dbReference type="eggNOG" id="KOG1119">
    <property type="taxonomic scope" value="Eukaryota"/>
</dbReference>
<evidence type="ECO:0000256" key="3">
    <source>
        <dbReference type="ARBA" id="ARBA00022723"/>
    </source>
</evidence>
<evidence type="ECO:0000256" key="7">
    <source>
        <dbReference type="ARBA" id="ARBA00073313"/>
    </source>
</evidence>
<evidence type="ECO:0000256" key="9">
    <source>
        <dbReference type="ARBA" id="ARBA00093471"/>
    </source>
</evidence>
<dbReference type="GO" id="GO:0120510">
    <property type="term" value="C:mitochondrial [4Fe-4S] assembly complex"/>
    <property type="evidence" value="ECO:0007669"/>
    <property type="project" value="UniProtKB-ARBA"/>
</dbReference>
<evidence type="ECO:0000313" key="12">
    <source>
        <dbReference type="Proteomes" id="UP000007879"/>
    </source>
</evidence>
<keyword evidence="4" id="KW-0408">Iron</keyword>
<accession>A0A1X7VN15</accession>
<dbReference type="STRING" id="400682.A0A1X7VN15"/>
<dbReference type="SUPFAM" id="SSF89360">
    <property type="entry name" value="HesB-like domain"/>
    <property type="match status" value="1"/>
</dbReference>